<dbReference type="KEGG" id="nti:DNFV4_03365"/>
<feature type="coiled-coil region" evidence="1">
    <location>
        <begin position="464"/>
        <end position="491"/>
    </location>
</feature>
<name>A0AA86N192_9BACT</name>
<protein>
    <submittedName>
        <fullName evidence="2">HEXXH motif domain-containing protein</fullName>
    </submittedName>
</protein>
<reference evidence="2" key="1">
    <citation type="submission" date="2022-10" db="EMBL/GenBank/DDBJ databases">
        <authorList>
            <person name="Koch H."/>
        </authorList>
    </citation>
    <scope>NUCLEOTIDE SEQUENCE</scope>
    <source>
        <strain evidence="2">DNF</strain>
    </source>
</reference>
<accession>A0AA86N192</accession>
<evidence type="ECO:0000313" key="2">
    <source>
        <dbReference type="EMBL" id="CAI4032935.1"/>
    </source>
</evidence>
<evidence type="ECO:0000313" key="3">
    <source>
        <dbReference type="Proteomes" id="UP001179121"/>
    </source>
</evidence>
<dbReference type="EMBL" id="OX365700">
    <property type="protein sequence ID" value="CAI4032935.1"/>
    <property type="molecule type" value="Genomic_DNA"/>
</dbReference>
<proteinExistence type="predicted"/>
<dbReference type="RefSeq" id="WP_289269711.1">
    <property type="nucleotide sequence ID" value="NZ_OX365700.1"/>
</dbReference>
<sequence length="523" mass="60894">MPLDPFHIAWLTRLKHSFRRSIKTLLRELCDDLEQQYPEAVDRFDLPLSYFRLLGDVLSPEALDSWKVVGWVEGLNDLLYFIDVLSQLQREPDRAEFAEQFLAECLERFYEHTYLDELFPNRRPEPSRLVPRLAKLCERLSRELIQESLTLVPGLPCRWLRYGKRKRWIVPGDLDVDLERAQASRTLSVGLDGAFVSMPPVVPMRASGRRSSPRFEISTGEIALKVGRKRSVILVSEDEPRWQCTYHPPVYVRAADACWRHGLTLGPTLVYDRQRRPLDVRPSPTTLIARLHRAIDAIAEAWPEGLDLLSLFTMRVVPLQASGVVSFSYRHRPGLSFINLFERDQLDLIDDLIHENSHHHLNLLLRKYVFYKGDHNQELFYSPWRRSLRPIRGILHATFTFTMGALLFERLALWGRSDPKRWSAAGLTSRDLLRAQFRCLEEVESVRYSIQDLEYAQAPLGWLTRSGKELVEQLRNRIDKVENAIASMRRTVLRSQFGPALRRHIEELRKARQTYKPVRASKA</sequence>
<dbReference type="NCBIfam" id="TIGR04267">
    <property type="entry name" value="mod_HExxH"/>
    <property type="match status" value="1"/>
</dbReference>
<dbReference type="InterPro" id="IPR026337">
    <property type="entry name" value="AKG_HExxH"/>
</dbReference>
<keyword evidence="3" id="KW-1185">Reference proteome</keyword>
<gene>
    <name evidence="2" type="ORF">DNFV4_03365</name>
</gene>
<keyword evidence="1" id="KW-0175">Coiled coil</keyword>
<evidence type="ECO:0000256" key="1">
    <source>
        <dbReference type="SAM" id="Coils"/>
    </source>
</evidence>
<dbReference type="AlphaFoldDB" id="A0AA86N192"/>
<organism evidence="2 3">
    <name type="scientific">Nitrospira tepida</name>
    <dbReference type="NCBI Taxonomy" id="2973512"/>
    <lineage>
        <taxon>Bacteria</taxon>
        <taxon>Pseudomonadati</taxon>
        <taxon>Nitrospirota</taxon>
        <taxon>Nitrospiria</taxon>
        <taxon>Nitrospirales</taxon>
        <taxon>Nitrospiraceae</taxon>
        <taxon>Nitrospira</taxon>
    </lineage>
</organism>
<dbReference type="Proteomes" id="UP001179121">
    <property type="component" value="Chromosome"/>
</dbReference>